<comment type="caution">
    <text evidence="4">The sequence shown here is derived from an EMBL/GenBank/DDBJ whole genome shotgun (WGS) entry which is preliminary data.</text>
</comment>
<keyword evidence="4" id="KW-0238">DNA-binding</keyword>
<dbReference type="GO" id="GO:0043565">
    <property type="term" value="F:sequence-specific DNA binding"/>
    <property type="evidence" value="ECO:0007669"/>
    <property type="project" value="InterPro"/>
</dbReference>
<dbReference type="PROSITE" id="PS01124">
    <property type="entry name" value="HTH_ARAC_FAMILY_2"/>
    <property type="match status" value="1"/>
</dbReference>
<proteinExistence type="predicted"/>
<keyword evidence="5" id="KW-1185">Reference proteome</keyword>
<dbReference type="SMART" id="SM00342">
    <property type="entry name" value="HTH_ARAC"/>
    <property type="match status" value="1"/>
</dbReference>
<dbReference type="PANTHER" id="PTHR47893:SF1">
    <property type="entry name" value="REGULATORY PROTEIN PCHR"/>
    <property type="match status" value="1"/>
</dbReference>
<evidence type="ECO:0000256" key="1">
    <source>
        <dbReference type="ARBA" id="ARBA00023015"/>
    </source>
</evidence>
<organism evidence="4 5">
    <name type="scientific">Aquamicrobium lusatiense</name>
    <dbReference type="NCBI Taxonomy" id="89772"/>
    <lineage>
        <taxon>Bacteria</taxon>
        <taxon>Pseudomonadati</taxon>
        <taxon>Pseudomonadota</taxon>
        <taxon>Alphaproteobacteria</taxon>
        <taxon>Hyphomicrobiales</taxon>
        <taxon>Phyllobacteriaceae</taxon>
        <taxon>Aquamicrobium</taxon>
    </lineage>
</organism>
<dbReference type="SUPFAM" id="SSF46689">
    <property type="entry name" value="Homeodomain-like"/>
    <property type="match status" value="1"/>
</dbReference>
<dbReference type="Gene3D" id="1.10.10.60">
    <property type="entry name" value="Homeodomain-like"/>
    <property type="match status" value="1"/>
</dbReference>
<dbReference type="InterPro" id="IPR053142">
    <property type="entry name" value="PchR_regulatory_protein"/>
</dbReference>
<keyword evidence="1" id="KW-0805">Transcription regulation</keyword>
<sequence>MLDKALLYDMAGRPIVQHGRTTSQDWDEVQDFCRRVYMPYRVRPLGHLLNPDATMRRANIRRITLTRFSYGVPIHLDEFDPAAGNILVLNTLRGALRHKYTAEADAMTGPGESFVVDCSRTEYWLDGDAEHMQLNLTIPHDVMAEVAHRWFGFIPDDRLWTRRVAFGGDGSRWQALLNYACQSIQANGQVADNGIMGRHLEELICAELLMLWAQGAGVSLKDGARSAAPHYVREAEAIMTEMAQDPPTIGEIASRLGVSVRTLSGGFRQFRGISPRDFLRERRLEGLRNALRNARPEETVTSIAAEWGYVNFGAMAGTYRERFGELPSQTLAFARSRH</sequence>
<accession>A0A7W9VTW7</accession>
<dbReference type="RefSeq" id="WP_183826092.1">
    <property type="nucleotide sequence ID" value="NZ_JACHEU010000001.1"/>
</dbReference>
<evidence type="ECO:0000256" key="2">
    <source>
        <dbReference type="ARBA" id="ARBA00023163"/>
    </source>
</evidence>
<dbReference type="InterPro" id="IPR009057">
    <property type="entry name" value="Homeodomain-like_sf"/>
</dbReference>
<dbReference type="PANTHER" id="PTHR47893">
    <property type="entry name" value="REGULATORY PROTEIN PCHR"/>
    <property type="match status" value="1"/>
</dbReference>
<feature type="domain" description="HTH araC/xylS-type" evidence="3">
    <location>
        <begin position="233"/>
        <end position="333"/>
    </location>
</feature>
<dbReference type="Proteomes" id="UP000533306">
    <property type="component" value="Unassembled WGS sequence"/>
</dbReference>
<reference evidence="4 5" key="1">
    <citation type="submission" date="2020-08" db="EMBL/GenBank/DDBJ databases">
        <title>Genomic Encyclopedia of Type Strains, Phase IV (KMG-IV): sequencing the most valuable type-strain genomes for metagenomic binning, comparative biology and taxonomic classification.</title>
        <authorList>
            <person name="Goeker M."/>
        </authorList>
    </citation>
    <scope>NUCLEOTIDE SEQUENCE [LARGE SCALE GENOMIC DNA]</scope>
    <source>
        <strain evidence="4 5">DSM 11099</strain>
    </source>
</reference>
<gene>
    <name evidence="4" type="ORF">HNR59_000718</name>
</gene>
<protein>
    <submittedName>
        <fullName evidence="4">AraC-like DNA-binding protein</fullName>
    </submittedName>
</protein>
<dbReference type="InterPro" id="IPR018060">
    <property type="entry name" value="HTH_AraC"/>
</dbReference>
<dbReference type="InterPro" id="IPR035418">
    <property type="entry name" value="AraC-bd_2"/>
</dbReference>
<dbReference type="Pfam" id="PF14525">
    <property type="entry name" value="AraC_binding_2"/>
    <property type="match status" value="1"/>
</dbReference>
<keyword evidence="2" id="KW-0804">Transcription</keyword>
<evidence type="ECO:0000259" key="3">
    <source>
        <dbReference type="PROSITE" id="PS01124"/>
    </source>
</evidence>
<dbReference type="GO" id="GO:0003700">
    <property type="term" value="F:DNA-binding transcription factor activity"/>
    <property type="evidence" value="ECO:0007669"/>
    <property type="project" value="InterPro"/>
</dbReference>
<dbReference type="Pfam" id="PF12833">
    <property type="entry name" value="HTH_18"/>
    <property type="match status" value="1"/>
</dbReference>
<dbReference type="EMBL" id="JACHEU010000001">
    <property type="protein sequence ID" value="MBB6011373.1"/>
    <property type="molecule type" value="Genomic_DNA"/>
</dbReference>
<name>A0A7W9VTW7_9HYPH</name>
<dbReference type="AlphaFoldDB" id="A0A7W9VTW7"/>
<evidence type="ECO:0000313" key="4">
    <source>
        <dbReference type="EMBL" id="MBB6011373.1"/>
    </source>
</evidence>
<evidence type="ECO:0000313" key="5">
    <source>
        <dbReference type="Proteomes" id="UP000533306"/>
    </source>
</evidence>